<dbReference type="Pfam" id="PF07766">
    <property type="entry name" value="LETM1_RBD"/>
    <property type="match status" value="1"/>
</dbReference>
<protein>
    <submittedName>
        <fullName evidence="2">LETM1-related biofilm-associated protein</fullName>
    </submittedName>
</protein>
<dbReference type="NCBIfam" id="NF040639">
    <property type="entry name" value="LETM1_rel_film"/>
    <property type="match status" value="1"/>
</dbReference>
<keyword evidence="3" id="KW-1185">Reference proteome</keyword>
<sequence>MNPSAAGWIPKFLNLLDKVIIEEANLPASVFYLKLKKTGFIYGNTTETLSELSKNSLQLTKEEITKINLLHSLLYIYYSHNPTESSTQALRKIYEFYKSLDRDKKGFFSKLSFSKSESQNLEKIIAARLQESNGILKANNSALLTYAFLFVDVLAFSKWLETPQGIKEYVSNFESVAIHLCFKALKAKEKKKKYDLLLIELFEASTEYASENLTIMSNVFSSENLSEKSTEEKNYLLDLCCIAVWDDYEMDIQEFEYLQNLTQELSLPETSLYEAILDIKTFTEASAKKIKLFTHTNPVKRFYKQSVATVKLLILRNKNRLIQELLESGELVKLLSLSTVQDLSEEEKKKVKEQLLDICKTIPSLTIFLLPGGTVLLPLLVKFIPKLLPSAFDENRIEK</sequence>
<gene>
    <name evidence="2" type="ORF">ACFQO1_12170</name>
</gene>
<reference evidence="3" key="1">
    <citation type="journal article" date="2019" name="Int. J. Syst. Evol. Microbiol.">
        <title>The Global Catalogue of Microorganisms (GCM) 10K type strain sequencing project: providing services to taxonomists for standard genome sequencing and annotation.</title>
        <authorList>
            <consortium name="The Broad Institute Genomics Platform"/>
            <consortium name="The Broad Institute Genome Sequencing Center for Infectious Disease"/>
            <person name="Wu L."/>
            <person name="Ma J."/>
        </authorList>
    </citation>
    <scope>NUCLEOTIDE SEQUENCE [LARGE SCALE GENOMIC DNA]</scope>
    <source>
        <strain evidence="3">CGMCC 1.16306</strain>
    </source>
</reference>
<dbReference type="RefSeq" id="WP_380218418.1">
    <property type="nucleotide sequence ID" value="NZ_JBHTBN010000006.1"/>
</dbReference>
<evidence type="ECO:0000313" key="3">
    <source>
        <dbReference type="Proteomes" id="UP001596415"/>
    </source>
</evidence>
<organism evidence="2 3">
    <name type="scientific">Jejudonia soesokkakensis</name>
    <dbReference type="NCBI Taxonomy" id="1323432"/>
    <lineage>
        <taxon>Bacteria</taxon>
        <taxon>Pseudomonadati</taxon>
        <taxon>Bacteroidota</taxon>
        <taxon>Flavobacteriia</taxon>
        <taxon>Flavobacteriales</taxon>
        <taxon>Flavobacteriaceae</taxon>
        <taxon>Jejudonia</taxon>
    </lineage>
</organism>
<proteinExistence type="predicted"/>
<accession>A0ABW2MU18</accession>
<dbReference type="EMBL" id="JBHTBN010000006">
    <property type="protein sequence ID" value="MFC7358447.1"/>
    <property type="molecule type" value="Genomic_DNA"/>
</dbReference>
<dbReference type="Proteomes" id="UP001596415">
    <property type="component" value="Unassembled WGS sequence"/>
</dbReference>
<feature type="domain" description="Letm1 RBD" evidence="1">
    <location>
        <begin position="343"/>
        <end position="396"/>
    </location>
</feature>
<evidence type="ECO:0000313" key="2">
    <source>
        <dbReference type="EMBL" id="MFC7358447.1"/>
    </source>
</evidence>
<dbReference type="InterPro" id="IPR033122">
    <property type="entry name" value="LETM1-like_RBD"/>
</dbReference>
<evidence type="ECO:0000259" key="1">
    <source>
        <dbReference type="Pfam" id="PF07766"/>
    </source>
</evidence>
<comment type="caution">
    <text evidence="2">The sequence shown here is derived from an EMBL/GenBank/DDBJ whole genome shotgun (WGS) entry which is preliminary data.</text>
</comment>
<name>A0ABW2MU18_9FLAO</name>